<evidence type="ECO:0000256" key="4">
    <source>
        <dbReference type="ARBA" id="ARBA00022741"/>
    </source>
</evidence>
<dbReference type="Gene3D" id="1.10.3210.10">
    <property type="entry name" value="Hypothetical protein af1432"/>
    <property type="match status" value="1"/>
</dbReference>
<sequence length="397" mass="46119">MNPNHTEENISKYVFKLFKEELKDEYIYHNFAHTQTTVDTVKKLSEAYKLNDEEKENLIFAAWFHDTGYTTNPKSHEEESVKIAKAYFGKDIPEEKIQKIETLILSTKFGNELQSLSEEILHDADYTNIGKKKFEERAELLRCEWEKINFKTYTDLEWAESQLQFLIKTRFKTSAAVNEFGEKRERNIKKQRERIEKIKSDQYKVQLKEQSTNAKLDKEGRGIETLYRSVYSYHMELSSMADSKANIMISINTIVVSVIITLFGSGYTFGDSEGFRHVRFVIPMLLLVVSSLISVTFAILSAKPNITTKQKFELQNKKSSVLFFGNFAQLKLEEFVEHIKGLKQEKNQLYDSMTVDIYHLGGVLIKKYKLLSWAYNIFMAGLILCAIGFLGITIYSY</sequence>
<dbReference type="Proteomes" id="UP000078459">
    <property type="component" value="Unassembled WGS sequence"/>
</dbReference>
<feature type="transmembrane region" description="Helical" evidence="8">
    <location>
        <begin position="245"/>
        <end position="268"/>
    </location>
</feature>
<accession>A0A179DLG5</accession>
<dbReference type="InterPro" id="IPR043760">
    <property type="entry name" value="PycTM_dom"/>
</dbReference>
<evidence type="ECO:0000259" key="10">
    <source>
        <dbReference type="Pfam" id="PF18967"/>
    </source>
</evidence>
<dbReference type="STRING" id="1826909.A5893_01825"/>
<keyword evidence="6" id="KW-0051">Antiviral defense</keyword>
<feature type="transmembrane region" description="Helical" evidence="8">
    <location>
        <begin position="373"/>
        <end position="395"/>
    </location>
</feature>
<evidence type="ECO:0000256" key="5">
    <source>
        <dbReference type="ARBA" id="ARBA00022989"/>
    </source>
</evidence>
<keyword evidence="7 8" id="KW-0472">Membrane</keyword>
<evidence type="ECO:0000259" key="9">
    <source>
        <dbReference type="Pfam" id="PF01966"/>
    </source>
</evidence>
<dbReference type="GO" id="GO:0051607">
    <property type="term" value="P:defense response to virus"/>
    <property type="evidence" value="ECO:0007669"/>
    <property type="project" value="UniProtKB-KW"/>
</dbReference>
<evidence type="ECO:0000256" key="1">
    <source>
        <dbReference type="ARBA" id="ARBA00004236"/>
    </source>
</evidence>
<keyword evidence="5 8" id="KW-1133">Transmembrane helix</keyword>
<dbReference type="SUPFAM" id="SSF109604">
    <property type="entry name" value="HD-domain/PDEase-like"/>
    <property type="match status" value="1"/>
</dbReference>
<dbReference type="CDD" id="cd00077">
    <property type="entry name" value="HDc"/>
    <property type="match status" value="1"/>
</dbReference>
<proteinExistence type="predicted"/>
<comment type="subcellular location">
    <subcellularLocation>
        <location evidence="1">Cell membrane</location>
    </subcellularLocation>
</comment>
<evidence type="ECO:0000256" key="2">
    <source>
        <dbReference type="ARBA" id="ARBA00022475"/>
    </source>
</evidence>
<reference evidence="11 12" key="2">
    <citation type="submission" date="2016-06" db="EMBL/GenBank/DDBJ databases">
        <title>Pedobacter psychrophilus sp. nov., isolated from Antarctic fragmentary rock.</title>
        <authorList>
            <person name="Svec P."/>
        </authorList>
    </citation>
    <scope>NUCLEOTIDE SEQUENCE [LARGE SCALE GENOMIC DNA]</scope>
    <source>
        <strain evidence="11 12">CCM 8644</strain>
    </source>
</reference>
<keyword evidence="4" id="KW-0547">Nucleotide-binding</keyword>
<dbReference type="GO" id="GO:0005886">
    <property type="term" value="C:plasma membrane"/>
    <property type="evidence" value="ECO:0007669"/>
    <property type="project" value="UniProtKB-SubCell"/>
</dbReference>
<dbReference type="Pfam" id="PF18967">
    <property type="entry name" value="PycTM"/>
    <property type="match status" value="1"/>
</dbReference>
<organism evidence="11 12">
    <name type="scientific">Pedobacter psychrophilus</name>
    <dbReference type="NCBI Taxonomy" id="1826909"/>
    <lineage>
        <taxon>Bacteria</taxon>
        <taxon>Pseudomonadati</taxon>
        <taxon>Bacteroidota</taxon>
        <taxon>Sphingobacteriia</taxon>
        <taxon>Sphingobacteriales</taxon>
        <taxon>Sphingobacteriaceae</taxon>
        <taxon>Pedobacter</taxon>
    </lineage>
</organism>
<evidence type="ECO:0000256" key="8">
    <source>
        <dbReference type="SAM" id="Phobius"/>
    </source>
</evidence>
<comment type="caution">
    <text evidence="11">The sequence shown here is derived from an EMBL/GenBank/DDBJ whole genome shotgun (WGS) entry which is preliminary data.</text>
</comment>
<feature type="transmembrane region" description="Helical" evidence="8">
    <location>
        <begin position="280"/>
        <end position="302"/>
    </location>
</feature>
<dbReference type="InterPro" id="IPR003607">
    <property type="entry name" value="HD/PDEase_dom"/>
</dbReference>
<evidence type="ECO:0000256" key="3">
    <source>
        <dbReference type="ARBA" id="ARBA00022692"/>
    </source>
</evidence>
<dbReference type="EMBL" id="LWHJ01000011">
    <property type="protein sequence ID" value="OAQ41881.1"/>
    <property type="molecule type" value="Genomic_DNA"/>
</dbReference>
<feature type="domain" description="HD" evidence="9">
    <location>
        <begin position="31"/>
        <end position="127"/>
    </location>
</feature>
<keyword evidence="2" id="KW-1003">Cell membrane</keyword>
<gene>
    <name evidence="11" type="ORF">A5893_01825</name>
</gene>
<evidence type="ECO:0000256" key="6">
    <source>
        <dbReference type="ARBA" id="ARBA00023118"/>
    </source>
</evidence>
<keyword evidence="12" id="KW-1185">Reference proteome</keyword>
<evidence type="ECO:0000256" key="7">
    <source>
        <dbReference type="ARBA" id="ARBA00023136"/>
    </source>
</evidence>
<evidence type="ECO:0000313" key="12">
    <source>
        <dbReference type="Proteomes" id="UP000078459"/>
    </source>
</evidence>
<keyword evidence="3 8" id="KW-0812">Transmembrane</keyword>
<dbReference type="Pfam" id="PF01966">
    <property type="entry name" value="HD"/>
    <property type="match status" value="1"/>
</dbReference>
<name>A0A179DLG5_9SPHI</name>
<dbReference type="InterPro" id="IPR006674">
    <property type="entry name" value="HD_domain"/>
</dbReference>
<reference evidence="11 12" key="1">
    <citation type="submission" date="2016-04" db="EMBL/GenBank/DDBJ databases">
        <authorList>
            <person name="Evans L.H."/>
            <person name="Alamgir A."/>
            <person name="Owens N."/>
            <person name="Weber N.D."/>
            <person name="Virtaneva K."/>
            <person name="Barbian K."/>
            <person name="Babar A."/>
            <person name="Rosenke K."/>
        </authorList>
    </citation>
    <scope>NUCLEOTIDE SEQUENCE [LARGE SCALE GENOMIC DNA]</scope>
    <source>
        <strain evidence="11 12">CCM 8644</strain>
    </source>
</reference>
<dbReference type="OrthoDB" id="5728337at2"/>
<protein>
    <submittedName>
        <fullName evidence="11">Uncharacterized protein</fullName>
    </submittedName>
</protein>
<dbReference type="GO" id="GO:0000166">
    <property type="term" value="F:nucleotide binding"/>
    <property type="evidence" value="ECO:0007669"/>
    <property type="project" value="UniProtKB-KW"/>
</dbReference>
<feature type="domain" description="Pycsar effector protein" evidence="10">
    <location>
        <begin position="226"/>
        <end position="390"/>
    </location>
</feature>
<dbReference type="RefSeq" id="WP_068820913.1">
    <property type="nucleotide sequence ID" value="NZ_LWHJ01000011.1"/>
</dbReference>
<dbReference type="AlphaFoldDB" id="A0A179DLG5"/>
<evidence type="ECO:0000313" key="11">
    <source>
        <dbReference type="EMBL" id="OAQ41881.1"/>
    </source>
</evidence>